<dbReference type="Pfam" id="PF26580">
    <property type="entry name" value="Mtb12_C"/>
    <property type="match status" value="1"/>
</dbReference>
<name>V5X7I0_MYCNE</name>
<feature type="domain" description="Low molecular weight antigen MTB12-like C-terminal" evidence="3">
    <location>
        <begin position="10"/>
        <end position="115"/>
    </location>
</feature>
<protein>
    <recommendedName>
        <fullName evidence="3">Low molecular weight antigen MTB12-like C-terminal domain-containing protein</fullName>
    </recommendedName>
</protein>
<accession>V5X7I0</accession>
<dbReference type="EMBL" id="CP006936">
    <property type="protein sequence ID" value="AHC23967.1"/>
    <property type="molecule type" value="Genomic_DNA"/>
</dbReference>
<dbReference type="KEGG" id="mne:D174_04940"/>
<evidence type="ECO:0000313" key="4">
    <source>
        <dbReference type="EMBL" id="AHC23967.1"/>
    </source>
</evidence>
<dbReference type="AlphaFoldDB" id="V5X7I0"/>
<dbReference type="Proteomes" id="UP000018763">
    <property type="component" value="Chromosome"/>
</dbReference>
<gene>
    <name evidence="4" type="ORF">D174_04940</name>
</gene>
<evidence type="ECO:0000313" key="5">
    <source>
        <dbReference type="Proteomes" id="UP000018763"/>
    </source>
</evidence>
<reference evidence="4 5" key="1">
    <citation type="journal article" date="2014" name="Genome Announc.">
        <title>Complete Genome Sequence of Sterol-Transforming Mycobacterium neoaurum Strain VKM Ac-1815D.</title>
        <authorList>
            <person name="Shtratnikova V.Y."/>
            <person name="Bragin E.Y."/>
            <person name="Dovbnya D.V."/>
            <person name="Pekov Y.A."/>
            <person name="Schelkunov M.I."/>
            <person name="Strizhov N."/>
            <person name="Ivashina T.V."/>
            <person name="Ashapkin V.V."/>
            <person name="Donova M.V."/>
        </authorList>
    </citation>
    <scope>NUCLEOTIDE SEQUENCE [LARGE SCALE GENOMIC DNA]</scope>
    <source>
        <strain evidence="4 5">VKM Ac-1815D</strain>
    </source>
</reference>
<evidence type="ECO:0000259" key="3">
    <source>
        <dbReference type="Pfam" id="PF26580"/>
    </source>
</evidence>
<dbReference type="eggNOG" id="ENOG5033Y13">
    <property type="taxonomic scope" value="Bacteria"/>
</dbReference>
<organism evidence="4 5">
    <name type="scientific">Mycolicibacterium neoaurum VKM Ac-1815D</name>
    <dbReference type="NCBI Taxonomy" id="700508"/>
    <lineage>
        <taxon>Bacteria</taxon>
        <taxon>Bacillati</taxon>
        <taxon>Actinomycetota</taxon>
        <taxon>Actinomycetes</taxon>
        <taxon>Mycobacteriales</taxon>
        <taxon>Mycobacteriaceae</taxon>
        <taxon>Mycolicibacterium</taxon>
    </lineage>
</organism>
<dbReference type="InterPro" id="IPR058644">
    <property type="entry name" value="Mtb12-like_C"/>
</dbReference>
<proteinExistence type="inferred from homology"/>
<keyword evidence="1" id="KW-0732">Signal</keyword>
<evidence type="ECO:0000256" key="2">
    <source>
        <dbReference type="ARBA" id="ARBA00093774"/>
    </source>
</evidence>
<comment type="similarity">
    <text evidence="2">Belongs to the MTB12 family.</text>
</comment>
<evidence type="ECO:0000256" key="1">
    <source>
        <dbReference type="ARBA" id="ARBA00022729"/>
    </source>
</evidence>
<keyword evidence="5" id="KW-1185">Reference proteome</keyword>
<sequence length="124" mass="13320">MARAEPVPTAPSADQLTSQMAVIFDLNANRAQRASYLEAGDAALPVADIVARPMAQHRSMVSMRVENPTLDGTRLSAQLVMSVMGMGVQHRPLAWVDEGGTWKLSTGSLCSIYTETSRTSDCPV</sequence>